<dbReference type="Gene3D" id="3.40.50.620">
    <property type="entry name" value="HUPs"/>
    <property type="match status" value="2"/>
</dbReference>
<accession>A0ABY8AGL4</accession>
<evidence type="ECO:0000259" key="3">
    <source>
        <dbReference type="Pfam" id="PF00582"/>
    </source>
</evidence>
<feature type="domain" description="UspA" evidence="3">
    <location>
        <begin position="152"/>
        <end position="292"/>
    </location>
</feature>
<dbReference type="RefSeq" id="WP_275309404.1">
    <property type="nucleotide sequence ID" value="NZ_CP095749.1"/>
</dbReference>
<dbReference type="PANTHER" id="PTHR46268:SF6">
    <property type="entry name" value="UNIVERSAL STRESS PROTEIN UP12"/>
    <property type="match status" value="1"/>
</dbReference>
<evidence type="ECO:0000313" key="4">
    <source>
        <dbReference type="EMBL" id="WEB42821.1"/>
    </source>
</evidence>
<dbReference type="InterPro" id="IPR006016">
    <property type="entry name" value="UspA"/>
</dbReference>
<comment type="similarity">
    <text evidence="1">Belongs to the universal stress protein A family.</text>
</comment>
<dbReference type="Pfam" id="PF00582">
    <property type="entry name" value="Usp"/>
    <property type="match status" value="2"/>
</dbReference>
<protein>
    <submittedName>
        <fullName evidence="4">Universal stress protein</fullName>
    </submittedName>
</protein>
<feature type="region of interest" description="Disordered" evidence="2">
    <location>
        <begin position="295"/>
        <end position="317"/>
    </location>
</feature>
<evidence type="ECO:0000256" key="1">
    <source>
        <dbReference type="ARBA" id="ARBA00008791"/>
    </source>
</evidence>
<reference evidence="4 5" key="1">
    <citation type="submission" date="2022-03" db="EMBL/GenBank/DDBJ databases">
        <title>Streptomyces yunnanensis P86,complete genome.</title>
        <authorList>
            <person name="Chen S."/>
            <person name="Zhang Q."/>
        </authorList>
    </citation>
    <scope>NUCLEOTIDE SEQUENCE [LARGE SCALE GENOMIC DNA]</scope>
    <source>
        <strain evidence="4 5">P86</strain>
    </source>
</reference>
<dbReference type="PRINTS" id="PR01438">
    <property type="entry name" value="UNVRSLSTRESS"/>
</dbReference>
<name>A0ABY8AGL4_9ACTN</name>
<dbReference type="PANTHER" id="PTHR46268">
    <property type="entry name" value="STRESS RESPONSE PROTEIN NHAX"/>
    <property type="match status" value="1"/>
</dbReference>
<dbReference type="InterPro" id="IPR014729">
    <property type="entry name" value="Rossmann-like_a/b/a_fold"/>
</dbReference>
<gene>
    <name evidence="4" type="ORF">MOV08_28600</name>
</gene>
<keyword evidence="5" id="KW-1185">Reference proteome</keyword>
<evidence type="ECO:0000313" key="5">
    <source>
        <dbReference type="Proteomes" id="UP001218629"/>
    </source>
</evidence>
<sequence>MGTLPVIVGVDGSPDSERALRWAADAARERSAPLQVVHVWPYATAERAAAGEQGGDPVLADLRDRPFLAELPQVAFRGLSGLADTELPALGAEGQLLVLGSRGRGGFASLLLGSNGLACAARSACPVVVVPRPDRAGAERGPDGELVPPAVRQVTLGVDASSDEPAAIGFAFAEAARRGARLQVVSGYTWPMLLPPAFEYAAVYESTQQEYEDALGLQLVDALAPHRVRYPGVEVAVQLRAGDAAGQLVAASAGSDLVVVARHRRRLPIGPRLGSVAHAVLLHAICPIAVVPETRDENGPAESGGAEGDASEGAAGE</sequence>
<proteinExistence type="inferred from homology"/>
<dbReference type="CDD" id="cd00293">
    <property type="entry name" value="USP-like"/>
    <property type="match status" value="1"/>
</dbReference>
<dbReference type="InterPro" id="IPR006015">
    <property type="entry name" value="Universal_stress_UspA"/>
</dbReference>
<dbReference type="SUPFAM" id="SSF52402">
    <property type="entry name" value="Adenine nucleotide alpha hydrolases-like"/>
    <property type="match status" value="2"/>
</dbReference>
<feature type="domain" description="UspA" evidence="3">
    <location>
        <begin position="6"/>
        <end position="131"/>
    </location>
</feature>
<organism evidence="4 5">
    <name type="scientific">Streptomyces yunnanensis</name>
    <dbReference type="NCBI Taxonomy" id="156453"/>
    <lineage>
        <taxon>Bacteria</taxon>
        <taxon>Bacillati</taxon>
        <taxon>Actinomycetota</taxon>
        <taxon>Actinomycetes</taxon>
        <taxon>Kitasatosporales</taxon>
        <taxon>Streptomycetaceae</taxon>
        <taxon>Streptomyces</taxon>
    </lineage>
</organism>
<dbReference type="EMBL" id="CP095749">
    <property type="protein sequence ID" value="WEB42821.1"/>
    <property type="molecule type" value="Genomic_DNA"/>
</dbReference>
<evidence type="ECO:0000256" key="2">
    <source>
        <dbReference type="SAM" id="MobiDB-lite"/>
    </source>
</evidence>
<dbReference type="Proteomes" id="UP001218629">
    <property type="component" value="Chromosome"/>
</dbReference>